<dbReference type="GO" id="GO:0043531">
    <property type="term" value="F:ADP binding"/>
    <property type="evidence" value="ECO:0007669"/>
    <property type="project" value="InterPro"/>
</dbReference>
<dbReference type="GO" id="GO:0098542">
    <property type="term" value="P:defense response to other organism"/>
    <property type="evidence" value="ECO:0007669"/>
    <property type="project" value="TreeGrafter"/>
</dbReference>
<dbReference type="EMBL" id="MRZV01001434">
    <property type="protein sequence ID" value="PIK37888.1"/>
    <property type="molecule type" value="Genomic_DNA"/>
</dbReference>
<dbReference type="OrthoDB" id="10023704at2759"/>
<evidence type="ECO:0000313" key="2">
    <source>
        <dbReference type="EMBL" id="PIK37888.1"/>
    </source>
</evidence>
<dbReference type="Gene3D" id="3.40.50.300">
    <property type="entry name" value="P-loop containing nucleotide triphosphate hydrolases"/>
    <property type="match status" value="1"/>
</dbReference>
<evidence type="ECO:0000259" key="1">
    <source>
        <dbReference type="Pfam" id="PF00931"/>
    </source>
</evidence>
<dbReference type="STRING" id="307972.A0A2G8JQA5"/>
<organism evidence="2 3">
    <name type="scientific">Stichopus japonicus</name>
    <name type="common">Sea cucumber</name>
    <dbReference type="NCBI Taxonomy" id="307972"/>
    <lineage>
        <taxon>Eukaryota</taxon>
        <taxon>Metazoa</taxon>
        <taxon>Echinodermata</taxon>
        <taxon>Eleutherozoa</taxon>
        <taxon>Echinozoa</taxon>
        <taxon>Holothuroidea</taxon>
        <taxon>Aspidochirotacea</taxon>
        <taxon>Aspidochirotida</taxon>
        <taxon>Stichopodidae</taxon>
        <taxon>Apostichopus</taxon>
    </lineage>
</organism>
<gene>
    <name evidence="2" type="ORF">BSL78_25278</name>
</gene>
<dbReference type="PANTHER" id="PTHR23155:SF1205">
    <property type="entry name" value="DISEASE RESISTANCE PROTEIN RPM1"/>
    <property type="match status" value="1"/>
</dbReference>
<dbReference type="InterPro" id="IPR027417">
    <property type="entry name" value="P-loop_NTPase"/>
</dbReference>
<reference evidence="2 3" key="1">
    <citation type="journal article" date="2017" name="PLoS Biol.">
        <title>The sea cucumber genome provides insights into morphological evolution and visceral regeneration.</title>
        <authorList>
            <person name="Zhang X."/>
            <person name="Sun L."/>
            <person name="Yuan J."/>
            <person name="Sun Y."/>
            <person name="Gao Y."/>
            <person name="Zhang L."/>
            <person name="Li S."/>
            <person name="Dai H."/>
            <person name="Hamel J.F."/>
            <person name="Liu C."/>
            <person name="Yu Y."/>
            <person name="Liu S."/>
            <person name="Lin W."/>
            <person name="Guo K."/>
            <person name="Jin S."/>
            <person name="Xu P."/>
            <person name="Storey K.B."/>
            <person name="Huan P."/>
            <person name="Zhang T."/>
            <person name="Zhou Y."/>
            <person name="Zhang J."/>
            <person name="Lin C."/>
            <person name="Li X."/>
            <person name="Xing L."/>
            <person name="Huo D."/>
            <person name="Sun M."/>
            <person name="Wang L."/>
            <person name="Mercier A."/>
            <person name="Li F."/>
            <person name="Yang H."/>
            <person name="Xiang J."/>
        </authorList>
    </citation>
    <scope>NUCLEOTIDE SEQUENCE [LARGE SCALE GENOMIC DNA]</scope>
    <source>
        <strain evidence="2">Shaxun</strain>
        <tissue evidence="2">Muscle</tissue>
    </source>
</reference>
<keyword evidence="3" id="KW-1185">Reference proteome</keyword>
<dbReference type="PRINTS" id="PR00364">
    <property type="entry name" value="DISEASERSIST"/>
</dbReference>
<evidence type="ECO:0000313" key="3">
    <source>
        <dbReference type="Proteomes" id="UP000230750"/>
    </source>
</evidence>
<dbReference type="PANTHER" id="PTHR23155">
    <property type="entry name" value="DISEASE RESISTANCE PROTEIN RP"/>
    <property type="match status" value="1"/>
</dbReference>
<dbReference type="Proteomes" id="UP000230750">
    <property type="component" value="Unassembled WGS sequence"/>
</dbReference>
<comment type="caution">
    <text evidence="2">The sequence shown here is derived from an EMBL/GenBank/DDBJ whole genome shotgun (WGS) entry which is preliminary data.</text>
</comment>
<sequence>MFAALQEAGMIDMDNTSYLKKLLADVGADASIEDVERYEKDYQEYVSKIKLLRGQHDPYFMGREKEINVALKFLGKDDDKIKCLYIHGMTGLGKTKLAQQISAYYGTEYGLDATGMRMVRLHKVTSTLEMGVIILRELGMRISLNEYDEDILFETLCTRKQRTLLLMDNADDLLCPTSQAADNFKNQLSALLDCKNKWLKLIVTCRFPIDFVHLTQKDSFLPISVQPLDELDSIKLLRKASRPPDHVSPLERIAKRYLDDQYAKELAVVCGNCPKMLRAVASRLRNGIKPSRLLETLSHPDKAHVALRTPPEEDEGYFSMGDDSNYEKDVLPKMGEMINDLSQELREVLIRLSVFPSTFSDRDVAHVLDRSEADVADYYLDDLKNRWGMLEGEPDYFEQEQGPKWYSMHALVRTSCLRECYGDQNSKNIFHDALQRFSTACRTSWTRSPDSPAPTLRRGF</sequence>
<dbReference type="AlphaFoldDB" id="A0A2G8JQA5"/>
<dbReference type="InterPro" id="IPR002182">
    <property type="entry name" value="NB-ARC"/>
</dbReference>
<protein>
    <recommendedName>
        <fullName evidence="1">NB-ARC domain-containing protein</fullName>
    </recommendedName>
</protein>
<feature type="domain" description="NB-ARC" evidence="1">
    <location>
        <begin position="64"/>
        <end position="198"/>
    </location>
</feature>
<name>A0A2G8JQA5_STIJA</name>
<dbReference type="InterPro" id="IPR044974">
    <property type="entry name" value="Disease_R_plants"/>
</dbReference>
<accession>A0A2G8JQA5</accession>
<dbReference type="SUPFAM" id="SSF52540">
    <property type="entry name" value="P-loop containing nucleoside triphosphate hydrolases"/>
    <property type="match status" value="1"/>
</dbReference>
<proteinExistence type="predicted"/>
<dbReference type="Pfam" id="PF00931">
    <property type="entry name" value="NB-ARC"/>
    <property type="match status" value="1"/>
</dbReference>